<dbReference type="EMBL" id="JBBHLL010000312">
    <property type="protein sequence ID" value="KAK7806136.1"/>
    <property type="molecule type" value="Genomic_DNA"/>
</dbReference>
<dbReference type="AlphaFoldDB" id="A0AAW0HVG1"/>
<protein>
    <submittedName>
        <fullName evidence="2">Uncharacterized protein</fullName>
    </submittedName>
</protein>
<sequence>MLVSTVDGDLYPPLEEPVELLSKQARKKDKKKEKNNSEDEEDLESQLQDKLSESDEQHRGDKETHSLVMGIQKQIENMKGKGPGGSHHQSRKLGSHRFQAVLDELKQKEDGKKSSLVLYNKS</sequence>
<proteinExistence type="predicted"/>
<name>A0AAW0HVG1_MYOGA</name>
<gene>
    <name evidence="2" type="ORF">U0070_008308</name>
</gene>
<feature type="compositionally biased region" description="Basic and acidic residues" evidence="1">
    <location>
        <begin position="103"/>
        <end position="113"/>
    </location>
</feature>
<comment type="caution">
    <text evidence="2">The sequence shown here is derived from an EMBL/GenBank/DDBJ whole genome shotgun (WGS) entry which is preliminary data.</text>
</comment>
<feature type="compositionally biased region" description="Basic and acidic residues" evidence="1">
    <location>
        <begin position="50"/>
        <end position="65"/>
    </location>
</feature>
<organism evidence="2 3">
    <name type="scientific">Myodes glareolus</name>
    <name type="common">Bank vole</name>
    <name type="synonym">Clethrionomys glareolus</name>
    <dbReference type="NCBI Taxonomy" id="447135"/>
    <lineage>
        <taxon>Eukaryota</taxon>
        <taxon>Metazoa</taxon>
        <taxon>Chordata</taxon>
        <taxon>Craniata</taxon>
        <taxon>Vertebrata</taxon>
        <taxon>Euteleostomi</taxon>
        <taxon>Mammalia</taxon>
        <taxon>Eutheria</taxon>
        <taxon>Euarchontoglires</taxon>
        <taxon>Glires</taxon>
        <taxon>Rodentia</taxon>
        <taxon>Myomorpha</taxon>
        <taxon>Muroidea</taxon>
        <taxon>Cricetidae</taxon>
        <taxon>Arvicolinae</taxon>
        <taxon>Myodes</taxon>
    </lineage>
</organism>
<feature type="region of interest" description="Disordered" evidence="1">
    <location>
        <begin position="1"/>
        <end position="122"/>
    </location>
</feature>
<keyword evidence="3" id="KW-1185">Reference proteome</keyword>
<reference evidence="2 3" key="1">
    <citation type="journal article" date="2023" name="bioRxiv">
        <title>Conserved and derived expression patterns and positive selection on dental genes reveal complex evolutionary context of ever-growing rodent molars.</title>
        <authorList>
            <person name="Calamari Z.T."/>
            <person name="Song A."/>
            <person name="Cohen E."/>
            <person name="Akter M."/>
            <person name="Roy R.D."/>
            <person name="Hallikas O."/>
            <person name="Christensen M.M."/>
            <person name="Li P."/>
            <person name="Marangoni P."/>
            <person name="Jernvall J."/>
            <person name="Klein O.D."/>
        </authorList>
    </citation>
    <scope>NUCLEOTIDE SEQUENCE [LARGE SCALE GENOMIC DNA]</scope>
    <source>
        <strain evidence="2">V071</strain>
    </source>
</reference>
<accession>A0AAW0HVG1</accession>
<evidence type="ECO:0000313" key="3">
    <source>
        <dbReference type="Proteomes" id="UP001488838"/>
    </source>
</evidence>
<evidence type="ECO:0000256" key="1">
    <source>
        <dbReference type="SAM" id="MobiDB-lite"/>
    </source>
</evidence>
<dbReference type="Proteomes" id="UP001488838">
    <property type="component" value="Unassembled WGS sequence"/>
</dbReference>
<evidence type="ECO:0000313" key="2">
    <source>
        <dbReference type="EMBL" id="KAK7806136.1"/>
    </source>
</evidence>